<organism evidence="2">
    <name type="scientific">Eucalyptus grandis</name>
    <name type="common">Flooded gum</name>
    <dbReference type="NCBI Taxonomy" id="71139"/>
    <lineage>
        <taxon>Eukaryota</taxon>
        <taxon>Viridiplantae</taxon>
        <taxon>Streptophyta</taxon>
        <taxon>Embryophyta</taxon>
        <taxon>Tracheophyta</taxon>
        <taxon>Spermatophyta</taxon>
        <taxon>Magnoliopsida</taxon>
        <taxon>eudicotyledons</taxon>
        <taxon>Gunneridae</taxon>
        <taxon>Pentapetalae</taxon>
        <taxon>rosids</taxon>
        <taxon>malvids</taxon>
        <taxon>Myrtales</taxon>
        <taxon>Myrtaceae</taxon>
        <taxon>Myrtoideae</taxon>
        <taxon>Eucalypteae</taxon>
        <taxon>Eucalyptus</taxon>
    </lineage>
</organism>
<reference evidence="2" key="1">
    <citation type="submission" date="2013-07" db="EMBL/GenBank/DDBJ databases">
        <title>The genome of Eucalyptus grandis.</title>
        <authorList>
            <person name="Schmutz J."/>
            <person name="Hayes R."/>
            <person name="Myburg A."/>
            <person name="Tuskan G."/>
            <person name="Grattapaglia D."/>
            <person name="Rokhsar D.S."/>
        </authorList>
    </citation>
    <scope>NUCLEOTIDE SEQUENCE</scope>
    <source>
        <tissue evidence="2">Leaf extractions</tissue>
    </source>
</reference>
<dbReference type="Gramene" id="KCW79515">
    <property type="protein sequence ID" value="KCW79515"/>
    <property type="gene ID" value="EUGRSUZ_C00892"/>
</dbReference>
<proteinExistence type="predicted"/>
<keyword evidence="1" id="KW-0732">Signal</keyword>
<evidence type="ECO:0000256" key="1">
    <source>
        <dbReference type="SAM" id="SignalP"/>
    </source>
</evidence>
<dbReference type="AlphaFoldDB" id="A0A059CNL5"/>
<evidence type="ECO:0008006" key="3">
    <source>
        <dbReference type="Google" id="ProtNLM"/>
    </source>
</evidence>
<feature type="signal peptide" evidence="1">
    <location>
        <begin position="1"/>
        <end position="19"/>
    </location>
</feature>
<protein>
    <recommendedName>
        <fullName evidence="3">Secreted peptide</fullName>
    </recommendedName>
</protein>
<evidence type="ECO:0000313" key="2">
    <source>
        <dbReference type="EMBL" id="KCW79515.1"/>
    </source>
</evidence>
<name>A0A059CNL5_EUCGR</name>
<gene>
    <name evidence="2" type="ORF">EUGRSUZ_C00892</name>
</gene>
<sequence>MLALFLVLLGSSTLLPVHRCPFSRLPCSLFCCKGFPVLPFLVSAVLVAFSHCLAYLCSCVVCGSPCPPPLFFLGTLPLALTCLSSSKEFVHIISILNF</sequence>
<feature type="chain" id="PRO_5001569483" description="Secreted peptide" evidence="1">
    <location>
        <begin position="20"/>
        <end position="98"/>
    </location>
</feature>
<dbReference type="EMBL" id="KK198755">
    <property type="protein sequence ID" value="KCW79515.1"/>
    <property type="molecule type" value="Genomic_DNA"/>
</dbReference>
<dbReference type="InParanoid" id="A0A059CNL5"/>
<accession>A0A059CNL5</accession>